<dbReference type="OrthoDB" id="2140105at2759"/>
<dbReference type="PANTHER" id="PTHR34814">
    <property type="entry name" value="NITROSOGUANIDINE RESISTANCE PROTEIN SNG1"/>
    <property type="match status" value="1"/>
</dbReference>
<protein>
    <submittedName>
        <fullName evidence="3">Uncharacterized protein</fullName>
    </submittedName>
</protein>
<keyword evidence="2" id="KW-0812">Transmembrane</keyword>
<dbReference type="InterPro" id="IPR053001">
    <property type="entry name" value="MNNG_permease-like"/>
</dbReference>
<name>A0A8H3FG77_9LECA</name>
<evidence type="ECO:0000313" key="4">
    <source>
        <dbReference type="Proteomes" id="UP000664203"/>
    </source>
</evidence>
<evidence type="ECO:0000313" key="3">
    <source>
        <dbReference type="EMBL" id="CAF9922934.1"/>
    </source>
</evidence>
<dbReference type="PANTHER" id="PTHR34814:SF1">
    <property type="entry name" value="NITROSOGUANIDINE RESISTANCE PROTEIN SNG1"/>
    <property type="match status" value="1"/>
</dbReference>
<dbReference type="EMBL" id="CAJPDR010000162">
    <property type="protein sequence ID" value="CAF9922934.1"/>
    <property type="molecule type" value="Genomic_DNA"/>
</dbReference>
<proteinExistence type="predicted"/>
<keyword evidence="4" id="KW-1185">Reference proteome</keyword>
<dbReference type="Proteomes" id="UP000664203">
    <property type="component" value="Unassembled WGS sequence"/>
</dbReference>
<reference evidence="3" key="1">
    <citation type="submission" date="2021-03" db="EMBL/GenBank/DDBJ databases">
        <authorList>
            <person name="Tagirdzhanova G."/>
        </authorList>
    </citation>
    <scope>NUCLEOTIDE SEQUENCE</scope>
</reference>
<evidence type="ECO:0000256" key="1">
    <source>
        <dbReference type="SAM" id="MobiDB-lite"/>
    </source>
</evidence>
<organism evidence="3 4">
    <name type="scientific">Alectoria fallacina</name>
    <dbReference type="NCBI Taxonomy" id="1903189"/>
    <lineage>
        <taxon>Eukaryota</taxon>
        <taxon>Fungi</taxon>
        <taxon>Dikarya</taxon>
        <taxon>Ascomycota</taxon>
        <taxon>Pezizomycotina</taxon>
        <taxon>Lecanoromycetes</taxon>
        <taxon>OSLEUM clade</taxon>
        <taxon>Lecanoromycetidae</taxon>
        <taxon>Lecanorales</taxon>
        <taxon>Lecanorineae</taxon>
        <taxon>Parmeliaceae</taxon>
        <taxon>Alectoria</taxon>
    </lineage>
</organism>
<sequence length="142" mass="15996">MESSSSEDLEEQEIELNPSIINHSLLLQDTNYSKDTVAASKHRARGEDEKGRQGDGEKPRHVGFWHHEMNNVRLHVLKLWLRTVLILMAFVLLVLSLFNGVFFHVAKNHSSPIVYVVDFDGQVPPYQGGRPIVGPAIVQATE</sequence>
<keyword evidence="2" id="KW-1133">Transmembrane helix</keyword>
<comment type="caution">
    <text evidence="3">The sequence shown here is derived from an EMBL/GenBank/DDBJ whole genome shotgun (WGS) entry which is preliminary data.</text>
</comment>
<accession>A0A8H3FG77</accession>
<feature type="transmembrane region" description="Helical" evidence="2">
    <location>
        <begin position="79"/>
        <end position="103"/>
    </location>
</feature>
<dbReference type="GO" id="GO:0016020">
    <property type="term" value="C:membrane"/>
    <property type="evidence" value="ECO:0007669"/>
    <property type="project" value="TreeGrafter"/>
</dbReference>
<dbReference type="AlphaFoldDB" id="A0A8H3FG77"/>
<feature type="compositionally biased region" description="Basic and acidic residues" evidence="1">
    <location>
        <begin position="45"/>
        <end position="59"/>
    </location>
</feature>
<evidence type="ECO:0000256" key="2">
    <source>
        <dbReference type="SAM" id="Phobius"/>
    </source>
</evidence>
<keyword evidence="2" id="KW-0472">Membrane</keyword>
<gene>
    <name evidence="3" type="ORF">ALECFALPRED_002266</name>
</gene>
<feature type="region of interest" description="Disordered" evidence="1">
    <location>
        <begin position="36"/>
        <end position="59"/>
    </location>
</feature>